<evidence type="ECO:0000256" key="3">
    <source>
        <dbReference type="ARBA" id="ARBA00022898"/>
    </source>
</evidence>
<protein>
    <submittedName>
        <fullName evidence="7">Threonine aldolase</fullName>
    </submittedName>
</protein>
<proteinExistence type="inferred from homology"/>
<accession>A0A2S9WTB7</accession>
<dbReference type="InterPro" id="IPR023603">
    <property type="entry name" value="Low_specificity_L-TA-like"/>
</dbReference>
<dbReference type="GO" id="GO:0005829">
    <property type="term" value="C:cytosol"/>
    <property type="evidence" value="ECO:0007669"/>
    <property type="project" value="TreeGrafter"/>
</dbReference>
<dbReference type="Gene3D" id="3.90.1150.10">
    <property type="entry name" value="Aspartate Aminotransferase, domain 1"/>
    <property type="match status" value="1"/>
</dbReference>
<dbReference type="InterPro" id="IPR015421">
    <property type="entry name" value="PyrdxlP-dep_Trfase_major"/>
</dbReference>
<comment type="caution">
    <text evidence="7">The sequence shown here is derived from an EMBL/GenBank/DDBJ whole genome shotgun (WGS) entry which is preliminary data.</text>
</comment>
<dbReference type="FunFam" id="3.40.640.10:FF:000030">
    <property type="entry name" value="Low-specificity L-threonine aldolase"/>
    <property type="match status" value="1"/>
</dbReference>
<gene>
    <name evidence="7" type="ORF">BST86_06270</name>
</gene>
<dbReference type="AlphaFoldDB" id="A0A2S9WTB7"/>
<dbReference type="InterPro" id="IPR015422">
    <property type="entry name" value="PyrdxlP-dep_Trfase_small"/>
</dbReference>
<evidence type="ECO:0000313" key="8">
    <source>
        <dbReference type="Proteomes" id="UP000239532"/>
    </source>
</evidence>
<comment type="similarity">
    <text evidence="2">Belongs to the threonine aldolase family.</text>
</comment>
<dbReference type="InterPro" id="IPR015424">
    <property type="entry name" value="PyrdxlP-dep_Trfase"/>
</dbReference>
<dbReference type="CDD" id="cd06502">
    <property type="entry name" value="TA_like"/>
    <property type="match status" value="1"/>
</dbReference>
<comment type="cofactor">
    <cofactor evidence="1">
        <name>pyridoxal 5'-phosphate</name>
        <dbReference type="ChEBI" id="CHEBI:597326"/>
    </cofactor>
</comment>
<dbReference type="NCBIfam" id="NF041359">
    <property type="entry name" value="GntG_guanitoxin"/>
    <property type="match status" value="1"/>
</dbReference>
<organism evidence="7 8">
    <name type="scientific">Nonlabens agnitus</name>
    <dbReference type="NCBI Taxonomy" id="870484"/>
    <lineage>
        <taxon>Bacteria</taxon>
        <taxon>Pseudomonadati</taxon>
        <taxon>Bacteroidota</taxon>
        <taxon>Flavobacteriia</taxon>
        <taxon>Flavobacteriales</taxon>
        <taxon>Flavobacteriaceae</taxon>
        <taxon>Nonlabens</taxon>
    </lineage>
</organism>
<dbReference type="RefSeq" id="WP_172443320.1">
    <property type="nucleotide sequence ID" value="NZ_MQUC01000003.1"/>
</dbReference>
<keyword evidence="8" id="KW-1185">Reference proteome</keyword>
<sequence>MFMIDLRSDTVTKPSPAMLEAMFHAEVGDDVYKEDPTVNELERRVAEMFGMDDALFFPTGSMANQAAIKMHTQPGEQLICDKYAHVYNYEGGGVSFNSGVSCKLLDGSRGMVTAAQVEEAINPPDFYHSPLTSLVCLENTTNKGGGACYDWEVVKEIKAVCIKHGLGLHLDGARLWNAIVKTNQDPKEYGELFDTVSVCFSKGMGTPLGTVLTGKNPLMKKAMRVRKVLGGGMRQTGFIAAAALYALDHNIERLNEDHRKASELETFLAAQSWVKKVEPVETNIIIFEVFDEKAVSDYCALNDIIISNMGQGKLRLVTHLDYTDAQHVQFKDLMTKFGN</sequence>
<dbReference type="PANTHER" id="PTHR48097">
    <property type="entry name" value="L-THREONINE ALDOLASE-RELATED"/>
    <property type="match status" value="1"/>
</dbReference>
<dbReference type="Gene3D" id="3.40.640.10">
    <property type="entry name" value="Type I PLP-dependent aspartate aminotransferase-like (Major domain)"/>
    <property type="match status" value="1"/>
</dbReference>
<dbReference type="EMBL" id="MQUC01000003">
    <property type="protein sequence ID" value="PRP66733.1"/>
    <property type="molecule type" value="Genomic_DNA"/>
</dbReference>
<dbReference type="PANTHER" id="PTHR48097:SF9">
    <property type="entry name" value="L-THREONINE ALDOLASE"/>
    <property type="match status" value="1"/>
</dbReference>
<feature type="domain" description="Aromatic amino acid beta-eliminating lyase/threonine aldolase" evidence="6">
    <location>
        <begin position="5"/>
        <end position="289"/>
    </location>
</feature>
<evidence type="ECO:0000256" key="4">
    <source>
        <dbReference type="ARBA" id="ARBA00023239"/>
    </source>
</evidence>
<dbReference type="InterPro" id="IPR001597">
    <property type="entry name" value="ArAA_b-elim_lyase/Thr_aldolase"/>
</dbReference>
<keyword evidence="3" id="KW-0663">Pyridoxal phosphate</keyword>
<dbReference type="Pfam" id="PF01212">
    <property type="entry name" value="Beta_elim_lyase"/>
    <property type="match status" value="1"/>
</dbReference>
<evidence type="ECO:0000259" key="6">
    <source>
        <dbReference type="Pfam" id="PF01212"/>
    </source>
</evidence>
<evidence type="ECO:0000256" key="1">
    <source>
        <dbReference type="ARBA" id="ARBA00001933"/>
    </source>
</evidence>
<reference evidence="7 8" key="1">
    <citation type="submission" date="2016-11" db="EMBL/GenBank/DDBJ databases">
        <title>Trade-off between light-utilization and light-protection in marine flavobacteria.</title>
        <authorList>
            <person name="Kumagai Y."/>
        </authorList>
    </citation>
    <scope>NUCLEOTIDE SEQUENCE [LARGE SCALE GENOMIC DNA]</scope>
    <source>
        <strain evidence="7 8">JCM 17109</strain>
    </source>
</reference>
<dbReference type="GO" id="GO:0008732">
    <property type="term" value="F:L-allo-threonine aldolase activity"/>
    <property type="evidence" value="ECO:0007669"/>
    <property type="project" value="TreeGrafter"/>
</dbReference>
<evidence type="ECO:0000256" key="5">
    <source>
        <dbReference type="PIRSR" id="PIRSR017617-1"/>
    </source>
</evidence>
<dbReference type="PIRSF" id="PIRSF017617">
    <property type="entry name" value="Thr_aldolase"/>
    <property type="match status" value="1"/>
</dbReference>
<dbReference type="GO" id="GO:0006545">
    <property type="term" value="P:glycine biosynthetic process"/>
    <property type="evidence" value="ECO:0007669"/>
    <property type="project" value="TreeGrafter"/>
</dbReference>
<evidence type="ECO:0000256" key="2">
    <source>
        <dbReference type="ARBA" id="ARBA00006966"/>
    </source>
</evidence>
<dbReference type="GO" id="GO:0006567">
    <property type="term" value="P:L-threonine catabolic process"/>
    <property type="evidence" value="ECO:0007669"/>
    <property type="project" value="TreeGrafter"/>
</dbReference>
<dbReference type="Proteomes" id="UP000239532">
    <property type="component" value="Unassembled WGS sequence"/>
</dbReference>
<evidence type="ECO:0000313" key="7">
    <source>
        <dbReference type="EMBL" id="PRP66733.1"/>
    </source>
</evidence>
<keyword evidence="4" id="KW-0456">Lyase</keyword>
<name>A0A2S9WTB7_9FLAO</name>
<dbReference type="SUPFAM" id="SSF53383">
    <property type="entry name" value="PLP-dependent transferases"/>
    <property type="match status" value="1"/>
</dbReference>
<feature type="modified residue" description="N6-(pyridoxal phosphate)lysine" evidence="5">
    <location>
        <position position="202"/>
    </location>
</feature>